<evidence type="ECO:0000256" key="4">
    <source>
        <dbReference type="PIRSR" id="PIRSR000097-1"/>
    </source>
</evidence>
<feature type="domain" description="NADP-dependent oxidoreductase" evidence="7">
    <location>
        <begin position="25"/>
        <end position="260"/>
    </location>
</feature>
<dbReference type="Gene3D" id="3.20.20.100">
    <property type="entry name" value="NADP-dependent oxidoreductase domain"/>
    <property type="match status" value="1"/>
</dbReference>
<dbReference type="PIRSF" id="PIRSF000097">
    <property type="entry name" value="AKR"/>
    <property type="match status" value="1"/>
</dbReference>
<dbReference type="PROSITE" id="PS00062">
    <property type="entry name" value="ALDOKETO_REDUCTASE_2"/>
    <property type="match status" value="1"/>
</dbReference>
<dbReference type="Pfam" id="PF00248">
    <property type="entry name" value="Aldo_ket_red"/>
    <property type="match status" value="1"/>
</dbReference>
<dbReference type="PRINTS" id="PR00069">
    <property type="entry name" value="ALDKETRDTASE"/>
</dbReference>
<proteinExistence type="inferred from homology"/>
<evidence type="ECO:0000259" key="7">
    <source>
        <dbReference type="Pfam" id="PF00248"/>
    </source>
</evidence>
<evidence type="ECO:0000256" key="5">
    <source>
        <dbReference type="PIRSR" id="PIRSR000097-2"/>
    </source>
</evidence>
<organism evidence="8 9">
    <name type="scientific">Jeotgalibaca ciconiae</name>
    <dbReference type="NCBI Taxonomy" id="2496265"/>
    <lineage>
        <taxon>Bacteria</taxon>
        <taxon>Bacillati</taxon>
        <taxon>Bacillota</taxon>
        <taxon>Bacilli</taxon>
        <taxon>Lactobacillales</taxon>
        <taxon>Carnobacteriaceae</taxon>
        <taxon>Jeotgalibaca</taxon>
    </lineage>
</organism>
<feature type="binding site" evidence="5">
    <location>
        <position position="109"/>
    </location>
    <ligand>
        <name>substrate</name>
    </ligand>
</feature>
<sequence>MTVPSITLHNGVEIPQVGLGVFLMEDANETDWAVKQALHVGYRHFDTAAAYGNEEVLGKALKEGGITREDLFITSKLWNNMQGYEKTKIALQETLDKLGTDYLDLYLIHWYGKDVQGSWQAMEELYEAGKIKAIGVSNFTIEHLESMKEYAKVKPMINQIETHPYFPQNELHGYMKNEEIVHEAWGPLSQGKSDLLMHPVLKELGEKYGKTSAQIVLRWHIERDTVIIPKSVNPGRIAGNISLFDFELTSEDMEKIAEINVETRFGRIPNDHEFIEKTSK</sequence>
<evidence type="ECO:0000256" key="6">
    <source>
        <dbReference type="PIRSR" id="PIRSR000097-3"/>
    </source>
</evidence>
<dbReference type="FunFam" id="3.20.20.100:FF:000015">
    <property type="entry name" value="Oxidoreductase, aldo/keto reductase family"/>
    <property type="match status" value="1"/>
</dbReference>
<dbReference type="OrthoDB" id="191683at2"/>
<evidence type="ECO:0000313" key="9">
    <source>
        <dbReference type="Proteomes" id="UP000273326"/>
    </source>
</evidence>
<dbReference type="InterPro" id="IPR023210">
    <property type="entry name" value="NADP_OxRdtase_dom"/>
</dbReference>
<dbReference type="Proteomes" id="UP000273326">
    <property type="component" value="Chromosome"/>
</dbReference>
<dbReference type="SUPFAM" id="SSF51430">
    <property type="entry name" value="NAD(P)-linked oxidoreductase"/>
    <property type="match status" value="1"/>
</dbReference>
<dbReference type="AlphaFoldDB" id="A0A3Q9BLH7"/>
<keyword evidence="2" id="KW-0521">NADP</keyword>
<reference evidence="9" key="1">
    <citation type="submission" date="2018-12" db="EMBL/GenBank/DDBJ databases">
        <title>Complete genome sequencing of Jeotgalibaca sp. H21T32.</title>
        <authorList>
            <person name="Bae J.-W."/>
            <person name="Lee S.-Y."/>
        </authorList>
    </citation>
    <scope>NUCLEOTIDE SEQUENCE [LARGE SCALE GENOMIC DNA]</scope>
    <source>
        <strain evidence="9">H21T32</strain>
    </source>
</reference>
<dbReference type="PANTHER" id="PTHR43827:SF3">
    <property type="entry name" value="NADP-DEPENDENT OXIDOREDUCTASE DOMAIN-CONTAINING PROTEIN"/>
    <property type="match status" value="1"/>
</dbReference>
<accession>A0A3Q9BLH7</accession>
<dbReference type="InterPro" id="IPR020471">
    <property type="entry name" value="AKR"/>
</dbReference>
<dbReference type="InterPro" id="IPR018170">
    <property type="entry name" value="Aldo/ket_reductase_CS"/>
</dbReference>
<comment type="similarity">
    <text evidence="1">Belongs to the aldo/keto reductase family.</text>
</comment>
<name>A0A3Q9BLH7_9LACT</name>
<dbReference type="EMBL" id="CP034465">
    <property type="protein sequence ID" value="AZP05006.1"/>
    <property type="molecule type" value="Genomic_DNA"/>
</dbReference>
<dbReference type="RefSeq" id="WP_126110962.1">
    <property type="nucleotide sequence ID" value="NZ_CP034465.1"/>
</dbReference>
<evidence type="ECO:0000313" key="8">
    <source>
        <dbReference type="EMBL" id="AZP05006.1"/>
    </source>
</evidence>
<evidence type="ECO:0000256" key="1">
    <source>
        <dbReference type="ARBA" id="ARBA00007905"/>
    </source>
</evidence>
<protein>
    <submittedName>
        <fullName evidence="8">Aldo/keto reductase</fullName>
    </submittedName>
</protein>
<keyword evidence="3" id="KW-0560">Oxidoreductase</keyword>
<feature type="active site" description="Proton donor" evidence="4">
    <location>
        <position position="51"/>
    </location>
</feature>
<evidence type="ECO:0000256" key="2">
    <source>
        <dbReference type="ARBA" id="ARBA00022857"/>
    </source>
</evidence>
<gene>
    <name evidence="8" type="ORF">EJN90_10365</name>
</gene>
<dbReference type="InterPro" id="IPR036812">
    <property type="entry name" value="NAD(P)_OxRdtase_dom_sf"/>
</dbReference>
<dbReference type="KEGG" id="jeh:EJN90_10365"/>
<dbReference type="PROSITE" id="PS00063">
    <property type="entry name" value="ALDOKETO_REDUCTASE_3"/>
    <property type="match status" value="1"/>
</dbReference>
<evidence type="ECO:0000256" key="3">
    <source>
        <dbReference type="ARBA" id="ARBA00023002"/>
    </source>
</evidence>
<keyword evidence="9" id="KW-1185">Reference proteome</keyword>
<dbReference type="PANTHER" id="PTHR43827">
    <property type="entry name" value="2,5-DIKETO-D-GLUCONIC ACID REDUCTASE"/>
    <property type="match status" value="1"/>
</dbReference>
<dbReference type="GO" id="GO:0016616">
    <property type="term" value="F:oxidoreductase activity, acting on the CH-OH group of donors, NAD or NADP as acceptor"/>
    <property type="evidence" value="ECO:0007669"/>
    <property type="project" value="UniProtKB-ARBA"/>
</dbReference>
<feature type="site" description="Lowers pKa of active site Tyr" evidence="6">
    <location>
        <position position="76"/>
    </location>
</feature>
<dbReference type="PROSITE" id="PS00798">
    <property type="entry name" value="ALDOKETO_REDUCTASE_1"/>
    <property type="match status" value="1"/>
</dbReference>